<proteinExistence type="predicted"/>
<name>A0A1I6S894_9EURY</name>
<evidence type="ECO:0000313" key="1">
    <source>
        <dbReference type="EMBL" id="SFS73114.1"/>
    </source>
</evidence>
<dbReference type="EMBL" id="FOZS01000002">
    <property type="protein sequence ID" value="SFS73114.1"/>
    <property type="molecule type" value="Genomic_DNA"/>
</dbReference>
<dbReference type="RefSeq" id="WP_217642013.1">
    <property type="nucleotide sequence ID" value="NZ_FOZS01000002.1"/>
</dbReference>
<dbReference type="AlphaFoldDB" id="A0A1I6S894"/>
<gene>
    <name evidence="1" type="ORF">SAMN04488556_2483</name>
</gene>
<sequence length="157" mass="17689">MKNDESVEGYIETLAGRLHEFEQSTTTVDDQHVTVFHDRSLSLSKFGLVDTVFVVGTAETAYQARAFSEAAFEHGLSLKSKLPRGLGGNLVVYPIVVSETDLANWVQLYDPIHWSSFEFPVVIDPTEGTVDYYESTRLWGIIYYKGFRETAETTLKP</sequence>
<evidence type="ECO:0000313" key="2">
    <source>
        <dbReference type="Proteomes" id="UP000199199"/>
    </source>
</evidence>
<organism evidence="1 2">
    <name type="scientific">Halostagnicola kamekurae</name>
    <dbReference type="NCBI Taxonomy" id="619731"/>
    <lineage>
        <taxon>Archaea</taxon>
        <taxon>Methanobacteriati</taxon>
        <taxon>Methanobacteriota</taxon>
        <taxon>Stenosarchaea group</taxon>
        <taxon>Halobacteria</taxon>
        <taxon>Halobacteriales</taxon>
        <taxon>Natrialbaceae</taxon>
        <taxon>Halostagnicola</taxon>
    </lineage>
</organism>
<keyword evidence="2" id="KW-1185">Reference proteome</keyword>
<reference evidence="2" key="1">
    <citation type="submission" date="2016-10" db="EMBL/GenBank/DDBJ databases">
        <authorList>
            <person name="Varghese N."/>
            <person name="Submissions S."/>
        </authorList>
    </citation>
    <scope>NUCLEOTIDE SEQUENCE [LARGE SCALE GENOMIC DNA]</scope>
    <source>
        <strain evidence="2">DSM 22427</strain>
    </source>
</reference>
<protein>
    <submittedName>
        <fullName evidence="1">Uncharacterized protein</fullName>
    </submittedName>
</protein>
<accession>A0A1I6S894</accession>
<dbReference type="Proteomes" id="UP000199199">
    <property type="component" value="Unassembled WGS sequence"/>
</dbReference>
<dbReference type="OrthoDB" id="321579at2157"/>